<reference evidence="3" key="3">
    <citation type="journal article" date="2018" name="Mol. Plant Microbe Interact.">
        <title>Genome sequence resources for the wheat stripe rust pathogen (Puccinia striiformis f. sp. tritici) and the barley stripe rust pathogen (Puccinia striiformis f. sp. hordei).</title>
        <authorList>
            <person name="Xia C."/>
            <person name="Wang M."/>
            <person name="Yin C."/>
            <person name="Cornejo O.E."/>
            <person name="Hulbert S.H."/>
            <person name="Chen X."/>
        </authorList>
    </citation>
    <scope>NUCLEOTIDE SEQUENCE [LARGE SCALE GENOMIC DNA]</scope>
    <source>
        <strain evidence="3">93TX-2</strain>
    </source>
</reference>
<evidence type="ECO:0000256" key="1">
    <source>
        <dbReference type="SAM" id="MobiDB-lite"/>
    </source>
</evidence>
<dbReference type="Proteomes" id="UP000238274">
    <property type="component" value="Unassembled WGS sequence"/>
</dbReference>
<evidence type="ECO:0000313" key="3">
    <source>
        <dbReference type="Proteomes" id="UP000238274"/>
    </source>
</evidence>
<accession>A0A2S4WM79</accession>
<protein>
    <submittedName>
        <fullName evidence="2">Uncharacterized protein</fullName>
    </submittedName>
</protein>
<dbReference type="OrthoDB" id="674687at2759"/>
<reference evidence="2 3" key="1">
    <citation type="submission" date="2017-12" db="EMBL/GenBank/DDBJ databases">
        <title>Gene loss provides genomic basis for host adaptation in cereal stripe rust fungi.</title>
        <authorList>
            <person name="Xia C."/>
        </authorList>
    </citation>
    <scope>NUCLEOTIDE SEQUENCE [LARGE SCALE GENOMIC DNA]</scope>
    <source>
        <strain evidence="2 3">93TX-2</strain>
    </source>
</reference>
<dbReference type="EMBL" id="PKSM01000006">
    <property type="protein sequence ID" value="POW22861.1"/>
    <property type="molecule type" value="Genomic_DNA"/>
</dbReference>
<feature type="region of interest" description="Disordered" evidence="1">
    <location>
        <begin position="61"/>
        <end position="83"/>
    </location>
</feature>
<organism evidence="2 3">
    <name type="scientific">Puccinia striiformis</name>
    <dbReference type="NCBI Taxonomy" id="27350"/>
    <lineage>
        <taxon>Eukaryota</taxon>
        <taxon>Fungi</taxon>
        <taxon>Dikarya</taxon>
        <taxon>Basidiomycota</taxon>
        <taxon>Pucciniomycotina</taxon>
        <taxon>Pucciniomycetes</taxon>
        <taxon>Pucciniales</taxon>
        <taxon>Pucciniaceae</taxon>
        <taxon>Puccinia</taxon>
    </lineage>
</organism>
<evidence type="ECO:0000313" key="2">
    <source>
        <dbReference type="EMBL" id="POW22861.1"/>
    </source>
</evidence>
<reference evidence="3" key="2">
    <citation type="journal article" date="2018" name="BMC Genomics">
        <title>Genomic insights into host adaptation between the wheat stripe rust pathogen (Puccinia striiformis f. sp. tritici) and the barley stripe rust pathogen (Puccinia striiformis f. sp. hordei).</title>
        <authorList>
            <person name="Xia C."/>
            <person name="Wang M."/>
            <person name="Yin C."/>
            <person name="Cornejo O.E."/>
            <person name="Hulbert S.H."/>
            <person name="Chen X."/>
        </authorList>
    </citation>
    <scope>NUCLEOTIDE SEQUENCE [LARGE SCALE GENOMIC DNA]</scope>
    <source>
        <strain evidence="3">93TX-2</strain>
    </source>
</reference>
<sequence length="83" mass="9282">MATKGARTGNYTAAEEEVLACCWLEVSTDPIINNGQKKDAFLGINHKLLQQSLGWDKDIDKSSEQMGRYPHNHPQILGNLQQD</sequence>
<dbReference type="AlphaFoldDB" id="A0A2S4WM79"/>
<proteinExistence type="predicted"/>
<gene>
    <name evidence="2" type="ORF">PSHT_00801</name>
</gene>
<dbReference type="VEuPathDB" id="FungiDB:PSTT_05209"/>
<comment type="caution">
    <text evidence="2">The sequence shown here is derived from an EMBL/GenBank/DDBJ whole genome shotgun (WGS) entry which is preliminary data.</text>
</comment>
<dbReference type="VEuPathDB" id="FungiDB:PSHT_00801"/>
<name>A0A2S4WM79_9BASI</name>
<keyword evidence="3" id="KW-1185">Reference proteome</keyword>